<keyword evidence="2" id="KW-1185">Reference proteome</keyword>
<sequence length="161" mass="16657">MPAAPDAATRDAAAEAAVAVRVVAGDPNAMATVLPADVARGLSTDARVLDCPDGVIGGRSAFGPDWVVAHPLDFNGDGRDDWLVEGRHRCLSGEDGADWWAYVDEGAAARLVGALGRARAIQLLPARAPQFADLQLERGDGGPQRLRYEAGAYVPAGAAAD</sequence>
<protein>
    <recommendedName>
        <fullName evidence="3">VCBS repeat-containing protein</fullName>
    </recommendedName>
</protein>
<dbReference type="Proteomes" id="UP000647183">
    <property type="component" value="Unassembled WGS sequence"/>
</dbReference>
<evidence type="ECO:0008006" key="3">
    <source>
        <dbReference type="Google" id="ProtNLM"/>
    </source>
</evidence>
<accession>A0ABR8UH04</accession>
<evidence type="ECO:0000313" key="2">
    <source>
        <dbReference type="Proteomes" id="UP000647183"/>
    </source>
</evidence>
<dbReference type="RefSeq" id="WP_191728573.1">
    <property type="nucleotide sequence ID" value="NZ_JACSQJ010000002.1"/>
</dbReference>
<reference evidence="1 2" key="1">
    <citation type="submission" date="2020-08" db="EMBL/GenBank/DDBJ databases">
        <title>A Genomic Blueprint of the Chicken Gut Microbiome.</title>
        <authorList>
            <person name="Gilroy R."/>
            <person name="Ravi A."/>
            <person name="Getino M."/>
            <person name="Pursley I."/>
            <person name="Horton D.L."/>
            <person name="Alikhan N.-F."/>
            <person name="Baker D."/>
            <person name="Gharbi K."/>
            <person name="Hall N."/>
            <person name="Watson M."/>
            <person name="Adriaenssens E.M."/>
            <person name="Foster-Nyarko E."/>
            <person name="Jarju S."/>
            <person name="Secka A."/>
            <person name="Antonio M."/>
            <person name="Oren A."/>
            <person name="Chaudhuri R."/>
            <person name="La Ragione R.M."/>
            <person name="Hildebrand F."/>
            <person name="Pallen M.J."/>
        </authorList>
    </citation>
    <scope>NUCLEOTIDE SEQUENCE [LARGE SCALE GENOMIC DNA]</scope>
    <source>
        <strain evidence="1 2">Sa2BVA3</strain>
    </source>
</reference>
<comment type="caution">
    <text evidence="1">The sequence shown here is derived from an EMBL/GenBank/DDBJ whole genome shotgun (WGS) entry which is preliminary data.</text>
</comment>
<gene>
    <name evidence="1" type="ORF">H9645_04630</name>
</gene>
<proteinExistence type="predicted"/>
<organism evidence="1 2">
    <name type="scientific">Luteimonas colneyensis</name>
    <dbReference type="NCBI Taxonomy" id="2762230"/>
    <lineage>
        <taxon>Bacteria</taxon>
        <taxon>Pseudomonadati</taxon>
        <taxon>Pseudomonadota</taxon>
        <taxon>Gammaproteobacteria</taxon>
        <taxon>Lysobacterales</taxon>
        <taxon>Lysobacteraceae</taxon>
        <taxon>Luteimonas</taxon>
    </lineage>
</organism>
<dbReference type="EMBL" id="JACSQJ010000002">
    <property type="protein sequence ID" value="MBD7987308.1"/>
    <property type="molecule type" value="Genomic_DNA"/>
</dbReference>
<name>A0ABR8UH04_9GAMM</name>
<evidence type="ECO:0000313" key="1">
    <source>
        <dbReference type="EMBL" id="MBD7987308.1"/>
    </source>
</evidence>